<dbReference type="AlphaFoldDB" id="A0A7S3JS93"/>
<proteinExistence type="predicted"/>
<protein>
    <submittedName>
        <fullName evidence="2">Uncharacterized protein</fullName>
    </submittedName>
</protein>
<organism evidence="2">
    <name type="scientific">Aureoumbra lagunensis</name>
    <dbReference type="NCBI Taxonomy" id="44058"/>
    <lineage>
        <taxon>Eukaryota</taxon>
        <taxon>Sar</taxon>
        <taxon>Stramenopiles</taxon>
        <taxon>Ochrophyta</taxon>
        <taxon>Pelagophyceae</taxon>
        <taxon>Pelagomonadales</taxon>
        <taxon>Aureoumbra</taxon>
    </lineage>
</organism>
<dbReference type="EMBL" id="HBIJ01005870">
    <property type="protein sequence ID" value="CAE0363383.1"/>
    <property type="molecule type" value="Transcribed_RNA"/>
</dbReference>
<feature type="transmembrane region" description="Helical" evidence="1">
    <location>
        <begin position="6"/>
        <end position="24"/>
    </location>
</feature>
<keyword evidence="1" id="KW-0472">Membrane</keyword>
<sequence>MIVRQFGYVLSFFLLGICGIRGGLDTDKNDCHACDLLNDKECLSLLDQTLDALSDKNRLSFLRAVFTGAFMTASHLQQTEADAIQTCANLSDKQCLTTLDDQMDRLSDKTRLSYLVASCNMLQHWSAFSITDAIENVDEFQPLQTLHLVAAVLGVTAITVALAASVVFVKRRRYQRTQYQRLTAEFDFDFELET</sequence>
<name>A0A7S3JS93_9STRA</name>
<evidence type="ECO:0000313" key="2">
    <source>
        <dbReference type="EMBL" id="CAE0363383.1"/>
    </source>
</evidence>
<evidence type="ECO:0000256" key="1">
    <source>
        <dbReference type="SAM" id="Phobius"/>
    </source>
</evidence>
<keyword evidence="1" id="KW-0812">Transmembrane</keyword>
<reference evidence="2" key="1">
    <citation type="submission" date="2021-01" db="EMBL/GenBank/DDBJ databases">
        <authorList>
            <person name="Corre E."/>
            <person name="Pelletier E."/>
            <person name="Niang G."/>
            <person name="Scheremetjew M."/>
            <person name="Finn R."/>
            <person name="Kale V."/>
            <person name="Holt S."/>
            <person name="Cochrane G."/>
            <person name="Meng A."/>
            <person name="Brown T."/>
            <person name="Cohen L."/>
        </authorList>
    </citation>
    <scope>NUCLEOTIDE SEQUENCE</scope>
    <source>
        <strain evidence="2">CCMP1510</strain>
    </source>
</reference>
<keyword evidence="1" id="KW-1133">Transmembrane helix</keyword>
<gene>
    <name evidence="2" type="ORF">ALAG00032_LOCUS4124</name>
</gene>
<feature type="transmembrane region" description="Helical" evidence="1">
    <location>
        <begin position="146"/>
        <end position="169"/>
    </location>
</feature>
<accession>A0A7S3JS93</accession>